<evidence type="ECO:0000259" key="2">
    <source>
        <dbReference type="PROSITE" id="PS50943"/>
    </source>
</evidence>
<proteinExistence type="predicted"/>
<evidence type="ECO:0000313" key="4">
    <source>
        <dbReference type="Proteomes" id="UP000184612"/>
    </source>
</evidence>
<dbReference type="PANTHER" id="PTHR46558:SF11">
    <property type="entry name" value="HTH-TYPE TRANSCRIPTIONAL REGULATOR XRE"/>
    <property type="match status" value="1"/>
</dbReference>
<protein>
    <submittedName>
        <fullName evidence="3">Transcriptional regulator, contains XRE-family HTH domain</fullName>
    </submittedName>
</protein>
<gene>
    <name evidence="3" type="ORF">SAMN02745217_03382</name>
</gene>
<dbReference type="SUPFAM" id="SSF47413">
    <property type="entry name" value="lambda repressor-like DNA-binding domains"/>
    <property type="match status" value="1"/>
</dbReference>
<keyword evidence="1" id="KW-0238">DNA-binding</keyword>
<evidence type="ECO:0000313" key="3">
    <source>
        <dbReference type="EMBL" id="SHO51880.1"/>
    </source>
</evidence>
<dbReference type="InterPro" id="IPR010982">
    <property type="entry name" value="Lambda_DNA-bd_dom_sf"/>
</dbReference>
<dbReference type="STRING" id="1121345.SAMN02745217_03382"/>
<dbReference type="PROSITE" id="PS50943">
    <property type="entry name" value="HTH_CROC1"/>
    <property type="match status" value="1"/>
</dbReference>
<dbReference type="CDD" id="cd00093">
    <property type="entry name" value="HTH_XRE"/>
    <property type="match status" value="1"/>
</dbReference>
<dbReference type="PANTHER" id="PTHR46558">
    <property type="entry name" value="TRACRIPTIONAL REGULATORY PROTEIN-RELATED-RELATED"/>
    <property type="match status" value="1"/>
</dbReference>
<dbReference type="Gene3D" id="1.10.260.40">
    <property type="entry name" value="lambda repressor-like DNA-binding domains"/>
    <property type="match status" value="1"/>
</dbReference>
<accession>A0A1M7YGY7</accession>
<name>A0A1M7YGY7_9FIRM</name>
<dbReference type="Proteomes" id="UP000184612">
    <property type="component" value="Unassembled WGS sequence"/>
</dbReference>
<keyword evidence="4" id="KW-1185">Reference proteome</keyword>
<dbReference type="RefSeq" id="WP_073590038.1">
    <property type="nucleotide sequence ID" value="NZ_FRFD01000010.1"/>
</dbReference>
<dbReference type="GO" id="GO:0003677">
    <property type="term" value="F:DNA binding"/>
    <property type="evidence" value="ECO:0007669"/>
    <property type="project" value="UniProtKB-KW"/>
</dbReference>
<evidence type="ECO:0000256" key="1">
    <source>
        <dbReference type="ARBA" id="ARBA00023125"/>
    </source>
</evidence>
<dbReference type="Pfam" id="PF01381">
    <property type="entry name" value="HTH_3"/>
    <property type="match status" value="1"/>
</dbReference>
<sequence length="117" mass="13600">MDFSSRLKFLRQKFRLTQGELASVIGVKPSAIANYESNRNEPCFDKLITLSDYFKVSCDYMLGVSDSTLRIGYGDMVNETAAFIQKYYELNSDNKEEILKFIDYLLYKQNTLMNCEK</sequence>
<organism evidence="3 4">
    <name type="scientific">Anaerocolumna xylanovorans DSM 12503</name>
    <dbReference type="NCBI Taxonomy" id="1121345"/>
    <lineage>
        <taxon>Bacteria</taxon>
        <taxon>Bacillati</taxon>
        <taxon>Bacillota</taxon>
        <taxon>Clostridia</taxon>
        <taxon>Lachnospirales</taxon>
        <taxon>Lachnospiraceae</taxon>
        <taxon>Anaerocolumna</taxon>
    </lineage>
</organism>
<reference evidence="3 4" key="1">
    <citation type="submission" date="2016-12" db="EMBL/GenBank/DDBJ databases">
        <authorList>
            <person name="Song W.-J."/>
            <person name="Kurnit D.M."/>
        </authorList>
    </citation>
    <scope>NUCLEOTIDE SEQUENCE [LARGE SCALE GENOMIC DNA]</scope>
    <source>
        <strain evidence="3 4">DSM 12503</strain>
    </source>
</reference>
<dbReference type="SMART" id="SM00530">
    <property type="entry name" value="HTH_XRE"/>
    <property type="match status" value="1"/>
</dbReference>
<feature type="domain" description="HTH cro/C1-type" evidence="2">
    <location>
        <begin position="7"/>
        <end position="61"/>
    </location>
</feature>
<dbReference type="InterPro" id="IPR001387">
    <property type="entry name" value="Cro/C1-type_HTH"/>
</dbReference>
<dbReference type="AlphaFoldDB" id="A0A1M7YGY7"/>
<dbReference type="EMBL" id="FRFD01000010">
    <property type="protein sequence ID" value="SHO51880.1"/>
    <property type="molecule type" value="Genomic_DNA"/>
</dbReference>
<dbReference type="OrthoDB" id="9801008at2"/>